<evidence type="ECO:0000256" key="14">
    <source>
        <dbReference type="PROSITE-ProRule" id="PRU00731"/>
    </source>
</evidence>
<dbReference type="InterPro" id="IPR008979">
    <property type="entry name" value="Galactose-bd-like_sf"/>
</dbReference>
<feature type="domain" description="PAW" evidence="16">
    <location>
        <begin position="438"/>
        <end position="639"/>
    </location>
</feature>
<dbReference type="FunFam" id="2.60.120.1020:FF:000001">
    <property type="entry name" value="Peptide-N(4)-(N-acetyl-beta-glucosaminyl)asparagine amidase"/>
    <property type="match status" value="1"/>
</dbReference>
<dbReference type="InterPro" id="IPR038680">
    <property type="entry name" value="PAW_sf"/>
</dbReference>
<keyword evidence="10" id="KW-0862">Zinc</keyword>
<dbReference type="Pfam" id="PF01841">
    <property type="entry name" value="Transglut_core"/>
    <property type="match status" value="1"/>
</dbReference>
<sequence>MANLSGINELCENPNDVFLDVSKLLLTYADNILRNPEEEKFRSIRIGNPTFSTRLLPIRGAVRCLFDMGFEEGETHLVFPKTSSVEQLRRIRELIAAERDHRLQGSPSSPPVVTQNTNPTLSQTVPNATPSPPAPEVQQPQVCPSLPRDPESIMSFLRTLQSNFEHVLIYENSEVQQKALSCIPILQLQDKAQEKLVQAMTVDPGCKVNTSDFLLIELLQWFKGEFFSWVNNLPCSRCGGQTETAGSVPPSPDDLRWGAQRVESHYCSQCNFTTRFPRYNNPEKLLETKRGRCGEWANCFTLCCRAVGLDARYIWDITDHVWTEVYSTSQSRWLHCDPCENVCDKPLLYEIGWGKKLSYIIAFSKDEVVDVTWRYSCKHQEVLTRRTKAPESWLRKSVNELNSVRQRQFTSKRKSELLERLLMELVEFISPKTPNPGELGGRTSGSLAWRVARGETKSQSASKAFVFTPSEEERKHKLFHLQYNTAKDCYIRVSNNKEQINGWDNGVWSLESVYRKTEMDWKMVYLARIEKSDSARICWKFDCGGFGFKIKNVSVRANSQTFHTGKVTWSLRANDQSVHLDGDTQLHEYDFTGATDLVLEAELTGGEGGSAWQHTQLFRQSLTDEIFYPLEIIITMESA</sequence>
<comment type="cofactor">
    <cofactor evidence="2">
        <name>Zn(2+)</name>
        <dbReference type="ChEBI" id="CHEBI:29105"/>
    </cofactor>
</comment>
<keyword evidence="9" id="KW-0378">Hydrolase</keyword>
<dbReference type="AlphaFoldDB" id="A0A8C4SXC5"/>
<dbReference type="InterPro" id="IPR050883">
    <property type="entry name" value="PNGase"/>
</dbReference>
<accession>A0A8C4SXC5</accession>
<comment type="function">
    <text evidence="11">Specifically deglycosylates the denatured form of N-linked glycoproteins in the cytoplasm and assists their proteasome-mediated degradation. Cleaves the beta-aspartyl-glucosamine (GlcNAc) of the glycan and the amide side chain of Asn, converting Asn to Asp. Prefers proteins containing high-mannose over those bearing complex type oligosaccharides. Can recognize misfolded proteins in the endoplasmic reticulum that are exported to the cytosol to be destroyed and deglycosylate them, while it has no activity toward native proteins. Deglycosylation is a prerequisite for subsequent proteasome-mediated degradation of some, but not all, misfolded glycoproteins.</text>
</comment>
<evidence type="ECO:0000256" key="9">
    <source>
        <dbReference type="ARBA" id="ARBA00022801"/>
    </source>
</evidence>
<protein>
    <recommendedName>
        <fullName evidence="6">Peptide-N(4)-(N-acetyl-beta-glucosaminyl)asparagine amidase</fullName>
        <ecNumber evidence="5">3.5.1.52</ecNumber>
    </recommendedName>
    <alternativeName>
        <fullName evidence="12">N-glycanase 1</fullName>
    </alternativeName>
    <alternativeName>
        <fullName evidence="13">Peptide:N-glycanase</fullName>
    </alternativeName>
</protein>
<dbReference type="SMART" id="SM00613">
    <property type="entry name" value="PAW"/>
    <property type="match status" value="1"/>
</dbReference>
<dbReference type="PANTHER" id="PTHR12143">
    <property type="entry name" value="PEPTIDE N-GLYCANASE PNGASE -RELATED"/>
    <property type="match status" value="1"/>
</dbReference>
<keyword evidence="18" id="KW-1185">Reference proteome</keyword>
<dbReference type="FunFam" id="1.20.58.2190:FF:000001">
    <property type="entry name" value="peptide-N(4)-(N-acetyl-beta- glucosaminyl)asparagine amidase"/>
    <property type="match status" value="1"/>
</dbReference>
<dbReference type="GO" id="GO:0005829">
    <property type="term" value="C:cytosol"/>
    <property type="evidence" value="ECO:0007669"/>
    <property type="project" value="TreeGrafter"/>
</dbReference>
<dbReference type="CDD" id="cd10459">
    <property type="entry name" value="PUB_PNGase"/>
    <property type="match status" value="1"/>
</dbReference>
<dbReference type="PROSITE" id="PS51398">
    <property type="entry name" value="PAW"/>
    <property type="match status" value="1"/>
</dbReference>
<evidence type="ECO:0000256" key="13">
    <source>
        <dbReference type="ARBA" id="ARBA00032901"/>
    </source>
</evidence>
<dbReference type="FunFam" id="2.20.25.10:FF:000011">
    <property type="entry name" value="peptide-N(4)-(N-acetyl-beta- glucosaminyl)asparagine amidase"/>
    <property type="match status" value="1"/>
</dbReference>
<dbReference type="SUPFAM" id="SSF54001">
    <property type="entry name" value="Cysteine proteinases"/>
    <property type="match status" value="1"/>
</dbReference>
<dbReference type="EC" id="3.5.1.52" evidence="5"/>
<proteinExistence type="inferred from homology"/>
<evidence type="ECO:0000256" key="15">
    <source>
        <dbReference type="SAM" id="MobiDB-lite"/>
    </source>
</evidence>
<dbReference type="Ensembl" id="ENSECRT00000024582.1">
    <property type="protein sequence ID" value="ENSECRP00000024052.1"/>
    <property type="gene ID" value="ENSECRG00000016296.1"/>
</dbReference>
<dbReference type="Gene3D" id="2.60.120.1020">
    <property type="entry name" value="Peptide N glycanase, PAW domain"/>
    <property type="match status" value="1"/>
</dbReference>
<dbReference type="Pfam" id="PF04721">
    <property type="entry name" value="PAW"/>
    <property type="match status" value="1"/>
</dbReference>
<dbReference type="GO" id="GO:0006516">
    <property type="term" value="P:glycoprotein catabolic process"/>
    <property type="evidence" value="ECO:0007669"/>
    <property type="project" value="InterPro"/>
</dbReference>
<dbReference type="InterPro" id="IPR006588">
    <property type="entry name" value="Peptide_N_glycanase_PAW_dom"/>
</dbReference>
<comment type="subcellular location">
    <subcellularLocation>
        <location evidence="3">Cytoplasm</location>
    </subcellularLocation>
</comment>
<evidence type="ECO:0000256" key="6">
    <source>
        <dbReference type="ARBA" id="ARBA00018546"/>
    </source>
</evidence>
<dbReference type="PANTHER" id="PTHR12143:SF19">
    <property type="entry name" value="PEPTIDE-N(4)-(N-ACETYL-BETA-GLUCOSAMINYL)ASPARAGINE AMIDASE"/>
    <property type="match status" value="1"/>
</dbReference>
<evidence type="ECO:0000313" key="18">
    <source>
        <dbReference type="Proteomes" id="UP000694620"/>
    </source>
</evidence>
<dbReference type="Gene3D" id="3.10.620.30">
    <property type="match status" value="1"/>
</dbReference>
<evidence type="ECO:0000256" key="11">
    <source>
        <dbReference type="ARBA" id="ARBA00024870"/>
    </source>
</evidence>
<evidence type="ECO:0000256" key="12">
    <source>
        <dbReference type="ARBA" id="ARBA00029604"/>
    </source>
</evidence>
<gene>
    <name evidence="17" type="primary">NGLY1</name>
    <name evidence="17" type="synonym">ngly1</name>
</gene>
<dbReference type="SMART" id="SM00580">
    <property type="entry name" value="PUG"/>
    <property type="match status" value="1"/>
</dbReference>
<keyword evidence="7" id="KW-0963">Cytoplasm</keyword>
<evidence type="ECO:0000256" key="5">
    <source>
        <dbReference type="ARBA" id="ARBA00012158"/>
    </source>
</evidence>
<comment type="similarity">
    <text evidence="4 14">Belongs to the transglutaminase-like superfamily. PNGase family.</text>
</comment>
<dbReference type="Proteomes" id="UP000694620">
    <property type="component" value="Chromosome 13"/>
</dbReference>
<dbReference type="GO" id="GO:0000224">
    <property type="term" value="F:peptide-N4-(N-acetyl-beta-glucosaminyl)asparagine amidase activity"/>
    <property type="evidence" value="ECO:0007669"/>
    <property type="project" value="UniProtKB-EC"/>
</dbReference>
<evidence type="ECO:0000256" key="2">
    <source>
        <dbReference type="ARBA" id="ARBA00001947"/>
    </source>
</evidence>
<dbReference type="GeneTree" id="ENSGT00390000006540"/>
<reference evidence="17" key="3">
    <citation type="submission" date="2025-09" db="UniProtKB">
        <authorList>
            <consortium name="Ensembl"/>
        </authorList>
    </citation>
    <scope>IDENTIFICATION</scope>
</reference>
<name>A0A8C4SXC5_ERPCA</name>
<dbReference type="GO" id="GO:0046872">
    <property type="term" value="F:metal ion binding"/>
    <property type="evidence" value="ECO:0007669"/>
    <property type="project" value="UniProtKB-KW"/>
</dbReference>
<evidence type="ECO:0000256" key="7">
    <source>
        <dbReference type="ARBA" id="ARBA00022490"/>
    </source>
</evidence>
<reference evidence="17" key="1">
    <citation type="submission" date="2021-06" db="EMBL/GenBank/DDBJ databases">
        <authorList>
            <consortium name="Wellcome Sanger Institute Data Sharing"/>
        </authorList>
    </citation>
    <scope>NUCLEOTIDE SEQUENCE [LARGE SCALE GENOMIC DNA]</scope>
</reference>
<feature type="region of interest" description="Disordered" evidence="15">
    <location>
        <begin position="99"/>
        <end position="142"/>
    </location>
</feature>
<feature type="compositionally biased region" description="Polar residues" evidence="15">
    <location>
        <begin position="105"/>
        <end position="128"/>
    </location>
</feature>
<dbReference type="Gene3D" id="1.20.58.2190">
    <property type="match status" value="1"/>
</dbReference>
<dbReference type="SUPFAM" id="SSF143503">
    <property type="entry name" value="PUG domain-like"/>
    <property type="match status" value="1"/>
</dbReference>
<evidence type="ECO:0000256" key="8">
    <source>
        <dbReference type="ARBA" id="ARBA00022723"/>
    </source>
</evidence>
<evidence type="ECO:0000256" key="3">
    <source>
        <dbReference type="ARBA" id="ARBA00004496"/>
    </source>
</evidence>
<reference evidence="17" key="2">
    <citation type="submission" date="2025-08" db="UniProtKB">
        <authorList>
            <consortium name="Ensembl"/>
        </authorList>
    </citation>
    <scope>IDENTIFICATION</scope>
</reference>
<keyword evidence="8" id="KW-0479">Metal-binding</keyword>
<dbReference type="GO" id="GO:0005634">
    <property type="term" value="C:nucleus"/>
    <property type="evidence" value="ECO:0007669"/>
    <property type="project" value="TreeGrafter"/>
</dbReference>
<evidence type="ECO:0000256" key="10">
    <source>
        <dbReference type="ARBA" id="ARBA00022833"/>
    </source>
</evidence>
<dbReference type="SMART" id="SM00460">
    <property type="entry name" value="TGc"/>
    <property type="match status" value="1"/>
</dbReference>
<dbReference type="InterPro" id="IPR002931">
    <property type="entry name" value="Transglutaminase-like"/>
</dbReference>
<evidence type="ECO:0000313" key="17">
    <source>
        <dbReference type="Ensembl" id="ENSECRP00000024052.1"/>
    </source>
</evidence>
<evidence type="ECO:0000256" key="1">
    <source>
        <dbReference type="ARBA" id="ARBA00001650"/>
    </source>
</evidence>
<dbReference type="InterPro" id="IPR038765">
    <property type="entry name" value="Papain-like_cys_pep_sf"/>
</dbReference>
<dbReference type="Gene3D" id="2.20.25.10">
    <property type="match status" value="1"/>
</dbReference>
<comment type="catalytic activity">
    <reaction evidence="1">
        <text>Hydrolysis of an N(4)-(acetyl-beta-D-glucosaminyl)asparagine residue in which the glucosamine residue may be further glycosylated, to yield a (substituted) N-acetyl-beta-D-glucosaminylamine and a peptide containing an aspartate residue.</text>
        <dbReference type="EC" id="3.5.1.52"/>
    </reaction>
</comment>
<dbReference type="Pfam" id="PF09409">
    <property type="entry name" value="PUB"/>
    <property type="match status" value="1"/>
</dbReference>
<evidence type="ECO:0000256" key="4">
    <source>
        <dbReference type="ARBA" id="ARBA00009390"/>
    </source>
</evidence>
<dbReference type="InterPro" id="IPR018997">
    <property type="entry name" value="PUB_domain"/>
</dbReference>
<dbReference type="SUPFAM" id="SSF49785">
    <property type="entry name" value="Galactose-binding domain-like"/>
    <property type="match status" value="1"/>
</dbReference>
<dbReference type="InterPro" id="IPR036339">
    <property type="entry name" value="PUB-like_dom_sf"/>
</dbReference>
<evidence type="ECO:0000259" key="16">
    <source>
        <dbReference type="PROSITE" id="PS51398"/>
    </source>
</evidence>
<organism evidence="17 18">
    <name type="scientific">Erpetoichthys calabaricus</name>
    <name type="common">Rope fish</name>
    <name type="synonym">Calamoichthys calabaricus</name>
    <dbReference type="NCBI Taxonomy" id="27687"/>
    <lineage>
        <taxon>Eukaryota</taxon>
        <taxon>Metazoa</taxon>
        <taxon>Chordata</taxon>
        <taxon>Craniata</taxon>
        <taxon>Vertebrata</taxon>
        <taxon>Euteleostomi</taxon>
        <taxon>Actinopterygii</taxon>
        <taxon>Polypteriformes</taxon>
        <taxon>Polypteridae</taxon>
        <taxon>Erpetoichthys</taxon>
    </lineage>
</organism>